<organism evidence="1 2">
    <name type="scientific">Macrosiphum euphorbiae</name>
    <name type="common">potato aphid</name>
    <dbReference type="NCBI Taxonomy" id="13131"/>
    <lineage>
        <taxon>Eukaryota</taxon>
        <taxon>Metazoa</taxon>
        <taxon>Ecdysozoa</taxon>
        <taxon>Arthropoda</taxon>
        <taxon>Hexapoda</taxon>
        <taxon>Insecta</taxon>
        <taxon>Pterygota</taxon>
        <taxon>Neoptera</taxon>
        <taxon>Paraneoptera</taxon>
        <taxon>Hemiptera</taxon>
        <taxon>Sternorrhyncha</taxon>
        <taxon>Aphidomorpha</taxon>
        <taxon>Aphidoidea</taxon>
        <taxon>Aphididae</taxon>
        <taxon>Macrosiphini</taxon>
        <taxon>Macrosiphum</taxon>
    </lineage>
</organism>
<proteinExistence type="predicted"/>
<name>A0AAV0VTH2_9HEMI</name>
<sequence>MVRHPNVHEQPSGNLGLTEDHRFLRNSDNIEVPIQIQAINEDRNDLPENKIEQPDIDDTLVEEEDYEIVELGIDDALVDGRLILNVIILKKLN</sequence>
<accession>A0AAV0VTH2</accession>
<comment type="caution">
    <text evidence="1">The sequence shown here is derived from an EMBL/GenBank/DDBJ whole genome shotgun (WGS) entry which is preliminary data.</text>
</comment>
<dbReference type="EMBL" id="CARXXK010000001">
    <property type="protein sequence ID" value="CAI6346217.1"/>
    <property type="molecule type" value="Genomic_DNA"/>
</dbReference>
<dbReference type="AlphaFoldDB" id="A0AAV0VTH2"/>
<evidence type="ECO:0000313" key="1">
    <source>
        <dbReference type="EMBL" id="CAI6346217.1"/>
    </source>
</evidence>
<dbReference type="Proteomes" id="UP001160148">
    <property type="component" value="Unassembled WGS sequence"/>
</dbReference>
<protein>
    <submittedName>
        <fullName evidence="1">Uncharacterized protein</fullName>
    </submittedName>
</protein>
<gene>
    <name evidence="1" type="ORF">MEUPH1_LOCUS3150</name>
</gene>
<evidence type="ECO:0000313" key="2">
    <source>
        <dbReference type="Proteomes" id="UP001160148"/>
    </source>
</evidence>
<reference evidence="1 2" key="1">
    <citation type="submission" date="2023-01" db="EMBL/GenBank/DDBJ databases">
        <authorList>
            <person name="Whitehead M."/>
        </authorList>
    </citation>
    <scope>NUCLEOTIDE SEQUENCE [LARGE SCALE GENOMIC DNA]</scope>
</reference>
<keyword evidence="2" id="KW-1185">Reference proteome</keyword>